<dbReference type="GeneTree" id="ENSGT00940000170627"/>
<comment type="subcellular location">
    <subcellularLocation>
        <location evidence="1">Membrane</location>
    </subcellularLocation>
</comment>
<keyword evidence="10" id="KW-1185">Reference proteome</keyword>
<evidence type="ECO:0000256" key="7">
    <source>
        <dbReference type="SAM" id="SignalP"/>
    </source>
</evidence>
<protein>
    <recommendedName>
        <fullName evidence="8">Ig-like domain-containing protein</fullName>
    </recommendedName>
</protein>
<dbReference type="PROSITE" id="PS50835">
    <property type="entry name" value="IG_LIKE"/>
    <property type="match status" value="1"/>
</dbReference>
<dbReference type="InterPro" id="IPR036179">
    <property type="entry name" value="Ig-like_dom_sf"/>
</dbReference>
<evidence type="ECO:0000256" key="5">
    <source>
        <dbReference type="SAM" id="MobiDB-lite"/>
    </source>
</evidence>
<dbReference type="AlphaFoldDB" id="A0AAQ4PJ60"/>
<evidence type="ECO:0000256" key="6">
    <source>
        <dbReference type="SAM" id="Phobius"/>
    </source>
</evidence>
<feature type="region of interest" description="Disordered" evidence="5">
    <location>
        <begin position="272"/>
        <end position="327"/>
    </location>
</feature>
<sequence length="327" mass="35164">MTTLGVIILSGLINLTAADKDTCDLHAAVGQNLTLPFVHEVMAKSEVLRWTHNNTIILLRQRGKVSVGRTEDISATGSLLLRNLGFSSAGIYQVHVLNVNGTLAKAWTGRLCVMDKVPKPQVTYTCDLKSGAINLKCHIAKTQPSLFSWTLNGKTLSSETKQTLSVSLAQLEGERSFACSAANRVSQEKSDTVRPTCESPPPPTICLASKIAAALLAGGAGVIVVLLIFVIVLCRSHVRIKSQMQRGDEGEARMISLNKRESDSIGREYETLIPTEDSAPRGPDSPPGACYETEAQTENRPEQSTAVGGQLTPVPKPRTKGPRTPNI</sequence>
<evidence type="ECO:0000256" key="2">
    <source>
        <dbReference type="ARBA" id="ARBA00022729"/>
    </source>
</evidence>
<keyword evidence="6" id="KW-0812">Transmembrane</keyword>
<feature type="domain" description="Ig-like" evidence="8">
    <location>
        <begin position="120"/>
        <end position="194"/>
    </location>
</feature>
<accession>A0AAQ4PJ60</accession>
<keyword evidence="4" id="KW-0325">Glycoprotein</keyword>
<reference evidence="9" key="3">
    <citation type="submission" date="2025-09" db="UniProtKB">
        <authorList>
            <consortium name="Ensembl"/>
        </authorList>
    </citation>
    <scope>IDENTIFICATION</scope>
</reference>
<keyword evidence="3 6" id="KW-0472">Membrane</keyword>
<evidence type="ECO:0000313" key="9">
    <source>
        <dbReference type="Ensembl" id="ENSGACP00000038956.1"/>
    </source>
</evidence>
<dbReference type="Ensembl" id="ENSGACT00000035285.1">
    <property type="protein sequence ID" value="ENSGACP00000038956.1"/>
    <property type="gene ID" value="ENSGACG00000036279.1"/>
</dbReference>
<reference evidence="9" key="2">
    <citation type="submission" date="2025-08" db="UniProtKB">
        <authorList>
            <consortium name="Ensembl"/>
        </authorList>
    </citation>
    <scope>IDENTIFICATION</scope>
</reference>
<evidence type="ECO:0000313" key="10">
    <source>
        <dbReference type="Proteomes" id="UP000007635"/>
    </source>
</evidence>
<dbReference type="InterPro" id="IPR007110">
    <property type="entry name" value="Ig-like_dom"/>
</dbReference>
<name>A0AAQ4PJ60_GASAC</name>
<evidence type="ECO:0000256" key="4">
    <source>
        <dbReference type="ARBA" id="ARBA00023180"/>
    </source>
</evidence>
<feature type="compositionally biased region" description="Polar residues" evidence="5">
    <location>
        <begin position="294"/>
        <end position="307"/>
    </location>
</feature>
<dbReference type="PANTHER" id="PTHR12080:SF59">
    <property type="entry name" value="HEPATIC AND GLIAL CELL ADHESION MOLECULE"/>
    <property type="match status" value="1"/>
</dbReference>
<dbReference type="Proteomes" id="UP000007635">
    <property type="component" value="Chromosome XIX"/>
</dbReference>
<dbReference type="InterPro" id="IPR015631">
    <property type="entry name" value="CD2/SLAM_rcpt"/>
</dbReference>
<dbReference type="SUPFAM" id="SSF48726">
    <property type="entry name" value="Immunoglobulin"/>
    <property type="match status" value="2"/>
</dbReference>
<dbReference type="PANTHER" id="PTHR12080">
    <property type="entry name" value="SIGNALING LYMPHOCYTIC ACTIVATION MOLECULE"/>
    <property type="match status" value="1"/>
</dbReference>
<feature type="transmembrane region" description="Helical" evidence="6">
    <location>
        <begin position="211"/>
        <end position="234"/>
    </location>
</feature>
<dbReference type="InterPro" id="IPR013783">
    <property type="entry name" value="Ig-like_fold"/>
</dbReference>
<organism evidence="9 10">
    <name type="scientific">Gasterosteus aculeatus aculeatus</name>
    <name type="common">three-spined stickleback</name>
    <dbReference type="NCBI Taxonomy" id="481459"/>
    <lineage>
        <taxon>Eukaryota</taxon>
        <taxon>Metazoa</taxon>
        <taxon>Chordata</taxon>
        <taxon>Craniata</taxon>
        <taxon>Vertebrata</taxon>
        <taxon>Euteleostomi</taxon>
        <taxon>Actinopterygii</taxon>
        <taxon>Neopterygii</taxon>
        <taxon>Teleostei</taxon>
        <taxon>Neoteleostei</taxon>
        <taxon>Acanthomorphata</taxon>
        <taxon>Eupercaria</taxon>
        <taxon>Perciformes</taxon>
        <taxon>Cottioidei</taxon>
        <taxon>Gasterosteales</taxon>
        <taxon>Gasterosteidae</taxon>
        <taxon>Gasterosteus</taxon>
    </lineage>
</organism>
<evidence type="ECO:0000256" key="3">
    <source>
        <dbReference type="ARBA" id="ARBA00023136"/>
    </source>
</evidence>
<evidence type="ECO:0000256" key="1">
    <source>
        <dbReference type="ARBA" id="ARBA00004370"/>
    </source>
</evidence>
<dbReference type="Gene3D" id="2.60.40.10">
    <property type="entry name" value="Immunoglobulins"/>
    <property type="match status" value="2"/>
</dbReference>
<feature type="chain" id="PRO_5042997252" description="Ig-like domain-containing protein" evidence="7">
    <location>
        <begin position="19"/>
        <end position="327"/>
    </location>
</feature>
<dbReference type="GO" id="GO:0005911">
    <property type="term" value="C:cell-cell junction"/>
    <property type="evidence" value="ECO:0007669"/>
    <property type="project" value="TreeGrafter"/>
</dbReference>
<reference evidence="9 10" key="1">
    <citation type="journal article" date="2021" name="G3 (Bethesda)">
        <title>Improved contiguity of the threespine stickleback genome using long-read sequencing.</title>
        <authorList>
            <person name="Nath S."/>
            <person name="Shaw D.E."/>
            <person name="White M.A."/>
        </authorList>
    </citation>
    <scope>NUCLEOTIDE SEQUENCE [LARGE SCALE GENOMIC DNA]</scope>
    <source>
        <strain evidence="9 10">Lake Benthic</strain>
    </source>
</reference>
<proteinExistence type="predicted"/>
<evidence type="ECO:0000259" key="8">
    <source>
        <dbReference type="PROSITE" id="PS50835"/>
    </source>
</evidence>
<dbReference type="GO" id="GO:0016020">
    <property type="term" value="C:membrane"/>
    <property type="evidence" value="ECO:0007669"/>
    <property type="project" value="UniProtKB-SubCell"/>
</dbReference>
<feature type="signal peptide" evidence="7">
    <location>
        <begin position="1"/>
        <end position="18"/>
    </location>
</feature>
<keyword evidence="6" id="KW-1133">Transmembrane helix</keyword>
<keyword evidence="2 7" id="KW-0732">Signal</keyword>